<keyword evidence="2" id="KW-1185">Reference proteome</keyword>
<evidence type="ECO:0000313" key="1">
    <source>
        <dbReference type="EMBL" id="MPC56103.1"/>
    </source>
</evidence>
<sequence length="100" mass="11473">MALVSDEQDFYNINSRNTLGGDKRLQMRNPLENQINNVTLNNCHDEMAFLNTVLHITPALNVAADDMLTFRREILVPAIHYSGKTQFNFGEIQKVIQEHD</sequence>
<dbReference type="Proteomes" id="UP000324222">
    <property type="component" value="Unassembled WGS sequence"/>
</dbReference>
<organism evidence="1 2">
    <name type="scientific">Portunus trituberculatus</name>
    <name type="common">Swimming crab</name>
    <name type="synonym">Neptunus trituberculatus</name>
    <dbReference type="NCBI Taxonomy" id="210409"/>
    <lineage>
        <taxon>Eukaryota</taxon>
        <taxon>Metazoa</taxon>
        <taxon>Ecdysozoa</taxon>
        <taxon>Arthropoda</taxon>
        <taxon>Crustacea</taxon>
        <taxon>Multicrustacea</taxon>
        <taxon>Malacostraca</taxon>
        <taxon>Eumalacostraca</taxon>
        <taxon>Eucarida</taxon>
        <taxon>Decapoda</taxon>
        <taxon>Pleocyemata</taxon>
        <taxon>Brachyura</taxon>
        <taxon>Eubrachyura</taxon>
        <taxon>Portunoidea</taxon>
        <taxon>Portunidae</taxon>
        <taxon>Portuninae</taxon>
        <taxon>Portunus</taxon>
    </lineage>
</organism>
<gene>
    <name evidence="1" type="ORF">E2C01_050055</name>
</gene>
<dbReference type="EMBL" id="VSRR010013696">
    <property type="protein sequence ID" value="MPC56103.1"/>
    <property type="molecule type" value="Genomic_DNA"/>
</dbReference>
<reference evidence="1 2" key="1">
    <citation type="submission" date="2019-05" db="EMBL/GenBank/DDBJ databases">
        <title>Another draft genome of Portunus trituberculatus and its Hox gene families provides insights of decapod evolution.</title>
        <authorList>
            <person name="Jeong J.-H."/>
            <person name="Song I."/>
            <person name="Kim S."/>
            <person name="Choi T."/>
            <person name="Kim D."/>
            <person name="Ryu S."/>
            <person name="Kim W."/>
        </authorList>
    </citation>
    <scope>NUCLEOTIDE SEQUENCE [LARGE SCALE GENOMIC DNA]</scope>
    <source>
        <tissue evidence="1">Muscle</tissue>
    </source>
</reference>
<proteinExistence type="predicted"/>
<comment type="caution">
    <text evidence="1">The sequence shown here is derived from an EMBL/GenBank/DDBJ whole genome shotgun (WGS) entry which is preliminary data.</text>
</comment>
<dbReference type="AlphaFoldDB" id="A0A5B7GFH4"/>
<evidence type="ECO:0000313" key="2">
    <source>
        <dbReference type="Proteomes" id="UP000324222"/>
    </source>
</evidence>
<name>A0A5B7GFH4_PORTR</name>
<protein>
    <submittedName>
        <fullName evidence="1">Uncharacterized protein</fullName>
    </submittedName>
</protein>
<accession>A0A5B7GFH4</accession>